<proteinExistence type="predicted"/>
<protein>
    <submittedName>
        <fullName evidence="1">Uncharacterized protein</fullName>
    </submittedName>
</protein>
<accession>C4FNL0</accession>
<dbReference type="eggNOG" id="ENOG502ZFH9">
    <property type="taxonomic scope" value="Bacteria"/>
</dbReference>
<dbReference type="RefSeq" id="WP_005385615.1">
    <property type="nucleotide sequence ID" value="NZ_GG667604.1"/>
</dbReference>
<evidence type="ECO:0000313" key="2">
    <source>
        <dbReference type="Proteomes" id="UP000003529"/>
    </source>
</evidence>
<gene>
    <name evidence="1" type="ORF">VEIDISOL_00551</name>
</gene>
<name>C4FNL0_9FIRM</name>
<sequence length="169" mass="20121">MEENRIEKLINIPNLQSLLVTSNFTNSDNIKIYNFLIGNEYYKSYEYTLIDNLFKYMVKINLWDAYIALRYFDYLYFGGWEYECLIIRSLLLNNKIELAGKFCLENNLTLNGLSYFKDDAIWHGIDYSNEPVPEFPFEWNLGYDSVNKRYYEKKDRMIDLAPIDGGCII</sequence>
<dbReference type="OrthoDB" id="9798386at2"/>
<evidence type="ECO:0000313" key="1">
    <source>
        <dbReference type="EMBL" id="EEP66468.1"/>
    </source>
</evidence>
<dbReference type="Proteomes" id="UP000003529">
    <property type="component" value="Unassembled WGS sequence"/>
</dbReference>
<dbReference type="AlphaFoldDB" id="C4FNL0"/>
<reference evidence="1" key="1">
    <citation type="submission" date="2009-04" db="EMBL/GenBank/DDBJ databases">
        <authorList>
            <person name="Weinstock G."/>
            <person name="Sodergren E."/>
            <person name="Clifton S."/>
            <person name="Fulton L."/>
            <person name="Fulton B."/>
            <person name="Courtney L."/>
            <person name="Fronick C."/>
            <person name="Harrison M."/>
            <person name="Strong C."/>
            <person name="Farmer C."/>
            <person name="Delahaunty K."/>
            <person name="Markovic C."/>
            <person name="Hall O."/>
            <person name="Minx P."/>
            <person name="Tomlinson C."/>
            <person name="Mitreva M."/>
            <person name="Nelson J."/>
            <person name="Hou S."/>
            <person name="Wollam A."/>
            <person name="Pepin K.H."/>
            <person name="Johnson M."/>
            <person name="Bhonagiri V."/>
            <person name="Nash W.E."/>
            <person name="Warren W."/>
            <person name="Chinwalla A."/>
            <person name="Mardis E.R."/>
            <person name="Wilson R.K."/>
        </authorList>
    </citation>
    <scope>NUCLEOTIDE SEQUENCE [LARGE SCALE GENOMIC DNA]</scope>
    <source>
        <strain evidence="1">ATCC 17748</strain>
    </source>
</reference>
<organism evidence="1 2">
    <name type="scientific">Veillonella dispar ATCC 17748</name>
    <dbReference type="NCBI Taxonomy" id="546273"/>
    <lineage>
        <taxon>Bacteria</taxon>
        <taxon>Bacillati</taxon>
        <taxon>Bacillota</taxon>
        <taxon>Negativicutes</taxon>
        <taxon>Veillonellales</taxon>
        <taxon>Veillonellaceae</taxon>
        <taxon>Veillonella</taxon>
    </lineage>
</organism>
<keyword evidence="2" id="KW-1185">Reference proteome</keyword>
<dbReference type="EMBL" id="ACIK02000004">
    <property type="protein sequence ID" value="EEP66468.1"/>
    <property type="molecule type" value="Genomic_DNA"/>
</dbReference>
<comment type="caution">
    <text evidence="1">The sequence shown here is derived from an EMBL/GenBank/DDBJ whole genome shotgun (WGS) entry which is preliminary data.</text>
</comment>
<dbReference type="HOGENOM" id="CLU_134480_0_0_9"/>